<reference evidence="1 2" key="1">
    <citation type="journal article" date="2020" name="Cell">
        <title>Large-Scale Comparative Analyses of Tick Genomes Elucidate Their Genetic Diversity and Vector Capacities.</title>
        <authorList>
            <consortium name="Tick Genome and Microbiome Consortium (TIGMIC)"/>
            <person name="Jia N."/>
            <person name="Wang J."/>
            <person name="Shi W."/>
            <person name="Du L."/>
            <person name="Sun Y."/>
            <person name="Zhan W."/>
            <person name="Jiang J.F."/>
            <person name="Wang Q."/>
            <person name="Zhang B."/>
            <person name="Ji P."/>
            <person name="Bell-Sakyi L."/>
            <person name="Cui X.M."/>
            <person name="Yuan T.T."/>
            <person name="Jiang B.G."/>
            <person name="Yang W.F."/>
            <person name="Lam T.T."/>
            <person name="Chang Q.C."/>
            <person name="Ding S.J."/>
            <person name="Wang X.J."/>
            <person name="Zhu J.G."/>
            <person name="Ruan X.D."/>
            <person name="Zhao L."/>
            <person name="Wei J.T."/>
            <person name="Ye R.Z."/>
            <person name="Que T.C."/>
            <person name="Du C.H."/>
            <person name="Zhou Y.H."/>
            <person name="Cheng J.X."/>
            <person name="Dai P.F."/>
            <person name="Guo W.B."/>
            <person name="Han X.H."/>
            <person name="Huang E.J."/>
            <person name="Li L.F."/>
            <person name="Wei W."/>
            <person name="Gao Y.C."/>
            <person name="Liu J.Z."/>
            <person name="Shao H.Z."/>
            <person name="Wang X."/>
            <person name="Wang C.C."/>
            <person name="Yang T.C."/>
            <person name="Huo Q.B."/>
            <person name="Li W."/>
            <person name="Chen H.Y."/>
            <person name="Chen S.E."/>
            <person name="Zhou L.G."/>
            <person name="Ni X.B."/>
            <person name="Tian J.H."/>
            <person name="Sheng Y."/>
            <person name="Liu T."/>
            <person name="Pan Y.S."/>
            <person name="Xia L.Y."/>
            <person name="Li J."/>
            <person name="Zhao F."/>
            <person name="Cao W.C."/>
        </authorList>
    </citation>
    <scope>NUCLEOTIDE SEQUENCE [LARGE SCALE GENOMIC DNA]</scope>
    <source>
        <strain evidence="1">HaeL-2018</strain>
    </source>
</reference>
<evidence type="ECO:0000313" key="2">
    <source>
        <dbReference type="Proteomes" id="UP000821853"/>
    </source>
</evidence>
<comment type="caution">
    <text evidence="1">The sequence shown here is derived from an EMBL/GenBank/DDBJ whole genome shotgun (WGS) entry which is preliminary data.</text>
</comment>
<evidence type="ECO:0000313" key="1">
    <source>
        <dbReference type="EMBL" id="KAH9364999.1"/>
    </source>
</evidence>
<organism evidence="1 2">
    <name type="scientific">Haemaphysalis longicornis</name>
    <name type="common">Bush tick</name>
    <dbReference type="NCBI Taxonomy" id="44386"/>
    <lineage>
        <taxon>Eukaryota</taxon>
        <taxon>Metazoa</taxon>
        <taxon>Ecdysozoa</taxon>
        <taxon>Arthropoda</taxon>
        <taxon>Chelicerata</taxon>
        <taxon>Arachnida</taxon>
        <taxon>Acari</taxon>
        <taxon>Parasitiformes</taxon>
        <taxon>Ixodida</taxon>
        <taxon>Ixodoidea</taxon>
        <taxon>Ixodidae</taxon>
        <taxon>Haemaphysalinae</taxon>
        <taxon>Haemaphysalis</taxon>
    </lineage>
</organism>
<sequence length="115" mass="13388">MLKSVLQEPRLMDALCWDEIEELFTLDTCKQPRRCLSSRGLFSVDEVDPNVSKSFFALGKVTFMFWQTPWKYRKQLEHRSACAFPPRKRCAWDSAVWPSRTGCAIWKGCLGATHR</sequence>
<protein>
    <submittedName>
        <fullName evidence="1">Uncharacterized protein</fullName>
    </submittedName>
</protein>
<keyword evidence="2" id="KW-1185">Reference proteome</keyword>
<gene>
    <name evidence="1" type="ORF">HPB48_018490</name>
</gene>
<dbReference type="Proteomes" id="UP000821853">
    <property type="component" value="Unassembled WGS sequence"/>
</dbReference>
<dbReference type="VEuPathDB" id="VectorBase:HLOH_054360"/>
<dbReference type="AlphaFoldDB" id="A0A9J6FQA7"/>
<accession>A0A9J6FQA7</accession>
<proteinExistence type="predicted"/>
<name>A0A9J6FQA7_HAELO</name>
<dbReference type="EMBL" id="JABSTR010000003">
    <property type="protein sequence ID" value="KAH9364999.1"/>
    <property type="molecule type" value="Genomic_DNA"/>
</dbReference>